<dbReference type="HOGENOM" id="CLU_046787_0_0_1"/>
<dbReference type="EMBL" id="FR824202">
    <property type="protein sequence ID" value="CCA22523.1"/>
    <property type="molecule type" value="Genomic_DNA"/>
</dbReference>
<reference evidence="1" key="1">
    <citation type="journal article" date="2011" name="PLoS Biol.">
        <title>Gene gain and loss during evolution of obligate parasitism in the white rust pathogen of Arabidopsis thaliana.</title>
        <authorList>
            <person name="Kemen E."/>
            <person name="Gardiner A."/>
            <person name="Schultz-Larsen T."/>
            <person name="Kemen A.C."/>
            <person name="Balmuth A.L."/>
            <person name="Robert-Seilaniantz A."/>
            <person name="Bailey K."/>
            <person name="Holub E."/>
            <person name="Studholme D.J."/>
            <person name="Maclean D."/>
            <person name="Jones J.D."/>
        </authorList>
    </citation>
    <scope>NUCLEOTIDE SEQUENCE</scope>
</reference>
<name>F0WMJ1_9STRA</name>
<dbReference type="AlphaFoldDB" id="F0WMJ1"/>
<organism evidence="1">
    <name type="scientific">Albugo laibachii Nc14</name>
    <dbReference type="NCBI Taxonomy" id="890382"/>
    <lineage>
        <taxon>Eukaryota</taxon>
        <taxon>Sar</taxon>
        <taxon>Stramenopiles</taxon>
        <taxon>Oomycota</taxon>
        <taxon>Peronosporomycetes</taxon>
        <taxon>Albuginales</taxon>
        <taxon>Albuginaceae</taxon>
        <taxon>Albugo</taxon>
    </lineage>
</organism>
<protein>
    <submittedName>
        <fullName evidence="1">AlNc14C157G7681 protein</fullName>
    </submittedName>
</protein>
<gene>
    <name evidence="1" type="primary">AlNc14C157G7681</name>
    <name evidence="1" type="ORF">ALNC14_086660</name>
</gene>
<sequence>MIITKTNAHISTEGNDGIFPQVPTINNPIENDVSAMQTLSQVETTQYVLYENQLSNINMIKYCLTTAYAQYSGDRGSCWGCLATKYKGMEFNLDSNLCSDNCGDINPSKDCMADAIHVTSLTPTNNVVKWMERNEKALLDNHESTESSRYFLIRHSSNHNYLQSPKFNINGKKHDTKFSCDNLEIMPDIMCDYESDRLKNKFDLDNNQVHVRDNDMSESSPKRVANVVVVKWITEDSESVEENAAYKDCFLCLTRKHKVVLISWTKRYAWMVDFGSCPYCERCNGKVTLARSFHIISTFGRYQFKMQLK</sequence>
<evidence type="ECO:0000313" key="1">
    <source>
        <dbReference type="EMBL" id="CCA22523.1"/>
    </source>
</evidence>
<proteinExistence type="predicted"/>
<accession>F0WMJ1</accession>
<reference evidence="1" key="2">
    <citation type="submission" date="2011-02" db="EMBL/GenBank/DDBJ databases">
        <authorList>
            <person name="MacLean D."/>
        </authorList>
    </citation>
    <scope>NUCLEOTIDE SEQUENCE</scope>
</reference>